<evidence type="ECO:0000313" key="12">
    <source>
        <dbReference type="EMBL" id="KAJ8042172.1"/>
    </source>
</evidence>
<dbReference type="InterPro" id="IPR017452">
    <property type="entry name" value="GPCR_Rhodpsn_7TM"/>
</dbReference>
<keyword evidence="4 10" id="KW-1133">Transmembrane helix</keyword>
<evidence type="ECO:0000256" key="3">
    <source>
        <dbReference type="ARBA" id="ARBA00022692"/>
    </source>
</evidence>
<name>A0A9Q1CC38_HOLLE</name>
<accession>A0A9Q1CC38</accession>
<dbReference type="InterPro" id="IPR000276">
    <property type="entry name" value="GPCR_Rhodpsn"/>
</dbReference>
<keyword evidence="8 9" id="KW-0807">Transducer</keyword>
<comment type="caution">
    <text evidence="12">The sequence shown here is derived from an EMBL/GenBank/DDBJ whole genome shotgun (WGS) entry which is preliminary data.</text>
</comment>
<feature type="transmembrane region" description="Helical" evidence="10">
    <location>
        <begin position="27"/>
        <end position="53"/>
    </location>
</feature>
<dbReference type="PRINTS" id="PR00237">
    <property type="entry name" value="GPCRRHODOPSN"/>
</dbReference>
<evidence type="ECO:0000259" key="11">
    <source>
        <dbReference type="PROSITE" id="PS50262"/>
    </source>
</evidence>
<comment type="subcellular location">
    <subcellularLocation>
        <location evidence="1">Cell membrane</location>
        <topology evidence="1">Multi-pass membrane protein</topology>
    </subcellularLocation>
</comment>
<dbReference type="SUPFAM" id="SSF81321">
    <property type="entry name" value="Family A G protein-coupled receptor-like"/>
    <property type="match status" value="1"/>
</dbReference>
<evidence type="ECO:0000256" key="7">
    <source>
        <dbReference type="ARBA" id="ARBA00023170"/>
    </source>
</evidence>
<keyword evidence="3 9" id="KW-0812">Transmembrane</keyword>
<dbReference type="PROSITE" id="PS00237">
    <property type="entry name" value="G_PROTEIN_RECEP_F1_1"/>
    <property type="match status" value="1"/>
</dbReference>
<dbReference type="PROSITE" id="PS50262">
    <property type="entry name" value="G_PROTEIN_RECEP_F1_2"/>
    <property type="match status" value="1"/>
</dbReference>
<keyword evidence="7 9" id="KW-0675">Receptor</keyword>
<evidence type="ECO:0000256" key="6">
    <source>
        <dbReference type="ARBA" id="ARBA00023136"/>
    </source>
</evidence>
<comment type="similarity">
    <text evidence="9">Belongs to the G-protein coupled receptor 1 family.</text>
</comment>
<dbReference type="CDD" id="cd00637">
    <property type="entry name" value="7tm_classA_rhodopsin-like"/>
    <property type="match status" value="1"/>
</dbReference>
<evidence type="ECO:0000256" key="2">
    <source>
        <dbReference type="ARBA" id="ARBA00022475"/>
    </source>
</evidence>
<gene>
    <name evidence="12" type="ORF">HOLleu_13167</name>
</gene>
<keyword evidence="5 9" id="KW-0297">G-protein coupled receptor</keyword>
<keyword evidence="6 10" id="KW-0472">Membrane</keyword>
<evidence type="ECO:0000256" key="10">
    <source>
        <dbReference type="SAM" id="Phobius"/>
    </source>
</evidence>
<keyword evidence="2" id="KW-1003">Cell membrane</keyword>
<feature type="transmembrane region" description="Helical" evidence="10">
    <location>
        <begin position="103"/>
        <end position="123"/>
    </location>
</feature>
<evidence type="ECO:0000256" key="1">
    <source>
        <dbReference type="ARBA" id="ARBA00004651"/>
    </source>
</evidence>
<dbReference type="OrthoDB" id="10049706at2759"/>
<dbReference type="GO" id="GO:0004930">
    <property type="term" value="F:G protein-coupled receptor activity"/>
    <property type="evidence" value="ECO:0007669"/>
    <property type="project" value="UniProtKB-KW"/>
</dbReference>
<protein>
    <submittedName>
        <fullName evidence="12">G-protein coupled receptor moody</fullName>
    </submittedName>
</protein>
<keyword evidence="13" id="KW-1185">Reference proteome</keyword>
<feature type="transmembrane region" description="Helical" evidence="10">
    <location>
        <begin position="144"/>
        <end position="167"/>
    </location>
</feature>
<dbReference type="EMBL" id="JAIZAY010000005">
    <property type="protein sequence ID" value="KAJ8042172.1"/>
    <property type="molecule type" value="Genomic_DNA"/>
</dbReference>
<evidence type="ECO:0000256" key="5">
    <source>
        <dbReference type="ARBA" id="ARBA00023040"/>
    </source>
</evidence>
<evidence type="ECO:0000256" key="4">
    <source>
        <dbReference type="ARBA" id="ARBA00022989"/>
    </source>
</evidence>
<feature type="transmembrane region" description="Helical" evidence="10">
    <location>
        <begin position="65"/>
        <end position="83"/>
    </location>
</feature>
<dbReference type="Pfam" id="PF00001">
    <property type="entry name" value="7tm_1"/>
    <property type="match status" value="1"/>
</dbReference>
<dbReference type="PANTHER" id="PTHR24228:SF72">
    <property type="entry name" value="G-PROTEIN COUPLED RECEPTORS FAMILY 1 PROFILE DOMAIN-CONTAINING PROTEIN"/>
    <property type="match status" value="1"/>
</dbReference>
<dbReference type="PANTHER" id="PTHR24228">
    <property type="entry name" value="B2 BRADYKININ RECEPTOR/ANGIOTENSIN II RECEPTOR"/>
    <property type="match status" value="1"/>
</dbReference>
<evidence type="ECO:0000256" key="8">
    <source>
        <dbReference type="ARBA" id="ARBA00023224"/>
    </source>
</evidence>
<dbReference type="AlphaFoldDB" id="A0A9Q1CC38"/>
<dbReference type="Proteomes" id="UP001152320">
    <property type="component" value="Chromosome 5"/>
</dbReference>
<reference evidence="12" key="1">
    <citation type="submission" date="2021-10" db="EMBL/GenBank/DDBJ databases">
        <title>Tropical sea cucumber genome reveals ecological adaptation and Cuvierian tubules defense mechanism.</title>
        <authorList>
            <person name="Chen T."/>
        </authorList>
    </citation>
    <scope>NUCLEOTIDE SEQUENCE</scope>
    <source>
        <strain evidence="12">Nanhai2018</strain>
        <tissue evidence="12">Muscle</tissue>
    </source>
</reference>
<dbReference type="GO" id="GO:0005886">
    <property type="term" value="C:plasma membrane"/>
    <property type="evidence" value="ECO:0007669"/>
    <property type="project" value="UniProtKB-SubCell"/>
</dbReference>
<sequence length="262" mass="29271">MDTMSATIVVTNMTSTSEYELPKSVDAMIIGLLNALIFVIGLVGNTMVILAVLLSKKLQTASNTFIVNLAVADLLTCLVMPLFTTAQWVRYYSSSLEGLCRVATGVVHTCIGGSIFTLAAIALNRYILIWSPHRIYRKVYTPKVLFVWITLIWLITISLSILPPLAFDVGKLGFDVSVHTCVSLRDYHSSKLYENLLVVGFYPLPLLIITISYVGIFIRITKHTRRLNKSRDNLTTAAPDKMGRLYILNCKSNKTSRREVFT</sequence>
<evidence type="ECO:0000313" key="13">
    <source>
        <dbReference type="Proteomes" id="UP001152320"/>
    </source>
</evidence>
<evidence type="ECO:0000256" key="9">
    <source>
        <dbReference type="RuleBase" id="RU000688"/>
    </source>
</evidence>
<proteinExistence type="inferred from homology"/>
<organism evidence="12 13">
    <name type="scientific">Holothuria leucospilota</name>
    <name type="common">Black long sea cucumber</name>
    <name type="synonym">Mertensiothuria leucospilota</name>
    <dbReference type="NCBI Taxonomy" id="206669"/>
    <lineage>
        <taxon>Eukaryota</taxon>
        <taxon>Metazoa</taxon>
        <taxon>Echinodermata</taxon>
        <taxon>Eleutherozoa</taxon>
        <taxon>Echinozoa</taxon>
        <taxon>Holothuroidea</taxon>
        <taxon>Aspidochirotacea</taxon>
        <taxon>Aspidochirotida</taxon>
        <taxon>Holothuriidae</taxon>
        <taxon>Holothuria</taxon>
    </lineage>
</organism>
<dbReference type="Gene3D" id="1.20.1070.10">
    <property type="entry name" value="Rhodopsin 7-helix transmembrane proteins"/>
    <property type="match status" value="1"/>
</dbReference>
<feature type="transmembrane region" description="Helical" evidence="10">
    <location>
        <begin position="201"/>
        <end position="221"/>
    </location>
</feature>
<feature type="domain" description="G-protein coupled receptors family 1 profile" evidence="11">
    <location>
        <begin position="44"/>
        <end position="262"/>
    </location>
</feature>